<dbReference type="WBParaSite" id="Pan_g12263.t1">
    <property type="protein sequence ID" value="Pan_g12263.t1"/>
    <property type="gene ID" value="Pan_g12263"/>
</dbReference>
<evidence type="ECO:0000313" key="1">
    <source>
        <dbReference type="Proteomes" id="UP000492821"/>
    </source>
</evidence>
<name>A0A7E4USD1_PANRE</name>
<accession>A0A7E4USD1</accession>
<keyword evidence="1" id="KW-1185">Reference proteome</keyword>
<reference evidence="2" key="2">
    <citation type="submission" date="2020-10" db="UniProtKB">
        <authorList>
            <consortium name="WormBaseParasite"/>
        </authorList>
    </citation>
    <scope>IDENTIFICATION</scope>
</reference>
<protein>
    <submittedName>
        <fullName evidence="2">Uncharacterized protein</fullName>
    </submittedName>
</protein>
<dbReference type="AlphaFoldDB" id="A0A7E4USD1"/>
<dbReference type="Proteomes" id="UP000492821">
    <property type="component" value="Unassembled WGS sequence"/>
</dbReference>
<sequence>MDPLQSNDYDVTEKHLTMVNYKNLLADQLRARGSSTKAPRLWATIYAYTKDKDAENNKLDAEPLNDDEWHAATFYHRNDIGCTLRKVGDFLQNDNSS</sequence>
<evidence type="ECO:0000313" key="2">
    <source>
        <dbReference type="WBParaSite" id="Pan_g12263.t1"/>
    </source>
</evidence>
<proteinExistence type="predicted"/>
<reference evidence="1" key="1">
    <citation type="journal article" date="2013" name="Genetics">
        <title>The draft genome and transcriptome of Panagrellus redivivus are shaped by the harsh demands of a free-living lifestyle.</title>
        <authorList>
            <person name="Srinivasan J."/>
            <person name="Dillman A.R."/>
            <person name="Macchietto M.G."/>
            <person name="Heikkinen L."/>
            <person name="Lakso M."/>
            <person name="Fracchia K.M."/>
            <person name="Antoshechkin I."/>
            <person name="Mortazavi A."/>
            <person name="Wong G."/>
            <person name="Sternberg P.W."/>
        </authorList>
    </citation>
    <scope>NUCLEOTIDE SEQUENCE [LARGE SCALE GENOMIC DNA]</scope>
    <source>
        <strain evidence="1">MT8872</strain>
    </source>
</reference>
<organism evidence="1 2">
    <name type="scientific">Panagrellus redivivus</name>
    <name type="common">Microworm</name>
    <dbReference type="NCBI Taxonomy" id="6233"/>
    <lineage>
        <taxon>Eukaryota</taxon>
        <taxon>Metazoa</taxon>
        <taxon>Ecdysozoa</taxon>
        <taxon>Nematoda</taxon>
        <taxon>Chromadorea</taxon>
        <taxon>Rhabditida</taxon>
        <taxon>Tylenchina</taxon>
        <taxon>Panagrolaimomorpha</taxon>
        <taxon>Panagrolaimoidea</taxon>
        <taxon>Panagrolaimidae</taxon>
        <taxon>Panagrellus</taxon>
    </lineage>
</organism>